<protein>
    <recommendedName>
        <fullName evidence="3">Ycf15</fullName>
    </recommendedName>
</protein>
<accession>A0AAV4MDP6</accession>
<evidence type="ECO:0008006" key="3">
    <source>
        <dbReference type="Google" id="ProtNLM"/>
    </source>
</evidence>
<gene>
    <name evidence="1" type="ORF">CEXT_673211</name>
</gene>
<evidence type="ECO:0000313" key="1">
    <source>
        <dbReference type="EMBL" id="GIX69807.1"/>
    </source>
</evidence>
<dbReference type="Proteomes" id="UP001054945">
    <property type="component" value="Unassembled WGS sequence"/>
</dbReference>
<dbReference type="EMBL" id="BPLR01019621">
    <property type="protein sequence ID" value="GIX69807.1"/>
    <property type="molecule type" value="Genomic_DNA"/>
</dbReference>
<reference evidence="1 2" key="1">
    <citation type="submission" date="2021-06" db="EMBL/GenBank/DDBJ databases">
        <title>Caerostris extrusa draft genome.</title>
        <authorList>
            <person name="Kono N."/>
            <person name="Arakawa K."/>
        </authorList>
    </citation>
    <scope>NUCLEOTIDE SEQUENCE [LARGE SCALE GENOMIC DNA]</scope>
</reference>
<dbReference type="AlphaFoldDB" id="A0AAV4MDP6"/>
<organism evidence="1 2">
    <name type="scientific">Caerostris extrusa</name>
    <name type="common">Bark spider</name>
    <name type="synonym">Caerostris bankana</name>
    <dbReference type="NCBI Taxonomy" id="172846"/>
    <lineage>
        <taxon>Eukaryota</taxon>
        <taxon>Metazoa</taxon>
        <taxon>Ecdysozoa</taxon>
        <taxon>Arthropoda</taxon>
        <taxon>Chelicerata</taxon>
        <taxon>Arachnida</taxon>
        <taxon>Araneae</taxon>
        <taxon>Araneomorphae</taxon>
        <taxon>Entelegynae</taxon>
        <taxon>Araneoidea</taxon>
        <taxon>Araneidae</taxon>
        <taxon>Caerostris</taxon>
    </lineage>
</organism>
<evidence type="ECO:0000313" key="2">
    <source>
        <dbReference type="Proteomes" id="UP001054945"/>
    </source>
</evidence>
<proteinExistence type="predicted"/>
<sequence>MYVNTDSRDSQYLSRYSISPKKEPTHSWLGEQLSELFPHSLTLSGRGTSPTFPSKTRHFWELTIVARLSSARYWLDPKRKQTSQESERAS</sequence>
<comment type="caution">
    <text evidence="1">The sequence shown here is derived from an EMBL/GenBank/DDBJ whole genome shotgun (WGS) entry which is preliminary data.</text>
</comment>
<keyword evidence="2" id="KW-1185">Reference proteome</keyword>
<name>A0AAV4MDP6_CAEEX</name>